<dbReference type="Gene3D" id="2.40.128.110">
    <property type="entry name" value="Lipid/polyisoprenoid-binding, YceI-like"/>
    <property type="match status" value="1"/>
</dbReference>
<dbReference type="PANTHER" id="PTHR34406">
    <property type="entry name" value="PROTEIN YCEI"/>
    <property type="match status" value="1"/>
</dbReference>
<comment type="caution">
    <text evidence="3">The sequence shown here is derived from an EMBL/GenBank/DDBJ whole genome shotgun (WGS) entry which is preliminary data.</text>
</comment>
<accession>A0A1U7JF03</accession>
<dbReference type="InterPro" id="IPR036761">
    <property type="entry name" value="TTHA0802/YceI-like_sf"/>
</dbReference>
<evidence type="ECO:0000259" key="2">
    <source>
        <dbReference type="SMART" id="SM00867"/>
    </source>
</evidence>
<dbReference type="SUPFAM" id="SSF101874">
    <property type="entry name" value="YceI-like"/>
    <property type="match status" value="1"/>
</dbReference>
<reference evidence="3 4" key="1">
    <citation type="submission" date="2016-03" db="EMBL/GenBank/DDBJ databases">
        <title>Genome sequence of Nesiotobacter sp. nov., a moderately halophilic alphaproteobacterium isolated from the Yellow Sea, China.</title>
        <authorList>
            <person name="Zhang G."/>
            <person name="Zhang R."/>
        </authorList>
    </citation>
    <scope>NUCLEOTIDE SEQUENCE [LARGE SCALE GENOMIC DNA]</scope>
    <source>
        <strain evidence="3 4">WB1-6</strain>
    </source>
</reference>
<keyword evidence="4" id="KW-1185">Reference proteome</keyword>
<evidence type="ECO:0000313" key="3">
    <source>
        <dbReference type="EMBL" id="OKL43264.1"/>
    </source>
</evidence>
<evidence type="ECO:0000313" key="4">
    <source>
        <dbReference type="Proteomes" id="UP000185783"/>
    </source>
</evidence>
<feature type="chain" id="PRO_5010550079" evidence="1">
    <location>
        <begin position="21"/>
        <end position="190"/>
    </location>
</feature>
<protein>
    <submittedName>
        <fullName evidence="3">Polyisoprenoid-binding protein</fullName>
    </submittedName>
</protein>
<feature type="signal peptide" evidence="1">
    <location>
        <begin position="1"/>
        <end position="20"/>
    </location>
</feature>
<dbReference type="Proteomes" id="UP000185783">
    <property type="component" value="Unassembled WGS sequence"/>
</dbReference>
<gene>
    <name evidence="3" type="ORF">A3843_15485</name>
</gene>
<dbReference type="EMBL" id="LVVZ01000022">
    <property type="protein sequence ID" value="OKL43264.1"/>
    <property type="molecule type" value="Genomic_DNA"/>
</dbReference>
<dbReference type="PANTHER" id="PTHR34406:SF1">
    <property type="entry name" value="PROTEIN YCEI"/>
    <property type="match status" value="1"/>
</dbReference>
<keyword evidence="1" id="KW-0732">Signal</keyword>
<feature type="domain" description="Lipid/polyisoprenoid-binding YceI-like" evidence="2">
    <location>
        <begin position="24"/>
        <end position="188"/>
    </location>
</feature>
<dbReference type="InterPro" id="IPR007372">
    <property type="entry name" value="Lipid/polyisoprenoid-bd_YceI"/>
</dbReference>
<evidence type="ECO:0000256" key="1">
    <source>
        <dbReference type="SAM" id="SignalP"/>
    </source>
</evidence>
<sequence>MKRLAAVALTTALFSAPALAEPVEYEFDMSHANIAFSYNHLGYSTTDGRFGDWEGTLVIDEDAPENSSVEIIIDMNSIDTFWEERDAHLKSADFFNVEANPTATFKSTKVEQVDEDELEITGDLTINGQTRETVLEVDVNKMAEHPMLKKPAVGFTATTTVLRSEFGMDKFVPYVSDEVDIVINAEALIK</sequence>
<dbReference type="Pfam" id="PF04264">
    <property type="entry name" value="YceI"/>
    <property type="match status" value="1"/>
</dbReference>
<proteinExistence type="predicted"/>
<dbReference type="SMART" id="SM00867">
    <property type="entry name" value="YceI"/>
    <property type="match status" value="1"/>
</dbReference>
<dbReference type="STRING" id="197461.A3843_15485"/>
<dbReference type="AlphaFoldDB" id="A0A1U7JF03"/>
<organism evidence="3 4">
    <name type="scientific">Pseudovibrio exalbescens</name>
    <dbReference type="NCBI Taxonomy" id="197461"/>
    <lineage>
        <taxon>Bacteria</taxon>
        <taxon>Pseudomonadati</taxon>
        <taxon>Pseudomonadota</taxon>
        <taxon>Alphaproteobacteria</taxon>
        <taxon>Hyphomicrobiales</taxon>
        <taxon>Stappiaceae</taxon>
        <taxon>Pseudovibrio</taxon>
    </lineage>
</organism>
<name>A0A1U7JF03_9HYPH</name>